<proteinExistence type="predicted"/>
<keyword evidence="3" id="KW-0255">Endonuclease</keyword>
<keyword evidence="3" id="KW-0540">Nuclease</keyword>
<reference evidence="3 4" key="1">
    <citation type="submission" date="2023-03" db="EMBL/GenBank/DDBJ databases">
        <title>NovoSphingobium album sp. nov. isolated from polycyclic aromatic hydrocarbons- and heavy-metal polluted soil.</title>
        <authorList>
            <person name="Liu Z."/>
            <person name="Wang K."/>
        </authorList>
    </citation>
    <scope>NUCLEOTIDE SEQUENCE [LARGE SCALE GENOMIC DNA]</scope>
    <source>
        <strain evidence="3 4">H3SJ31-1</strain>
    </source>
</reference>
<dbReference type="CDD" id="cd22341">
    <property type="entry name" value="NucS-like"/>
    <property type="match status" value="1"/>
</dbReference>
<evidence type="ECO:0000259" key="2">
    <source>
        <dbReference type="Pfam" id="PF01939"/>
    </source>
</evidence>
<dbReference type="Gene3D" id="3.40.1350.10">
    <property type="match status" value="1"/>
</dbReference>
<evidence type="ECO:0000313" key="4">
    <source>
        <dbReference type="Proteomes" id="UP001216253"/>
    </source>
</evidence>
<evidence type="ECO:0000256" key="1">
    <source>
        <dbReference type="ARBA" id="ARBA00023125"/>
    </source>
</evidence>
<keyword evidence="1" id="KW-0238">DNA-binding</keyword>
<dbReference type="InterPro" id="IPR011856">
    <property type="entry name" value="tRNA_endonuc-like_dom_sf"/>
</dbReference>
<sequence>MWLLSHLDTGGAALKNYYRVMLGRKSVYAQECFAGGFTGTHFDIHEDLSDKLPETWRPFNAAYVPVYLKIHPEKSKVAAGLACGAIWTVSKGLRPGDVILSPDGAGRYRVGEIEGEYWYAEGGILPHRRNVRWHDIYIDRAAMSDALKNSTGSIGTVSNISGHAREIEALIGGLPAPATAPVMTSEGLVEDPVAFGMEKHLEDFLVSNWTQTELGRDFDIFTDEGEIVGQQYPTDTGALDILAISKDRKRLLVVELKKGRASDAVVGQILRYMGYVQDELAEDGQTVEGAVIALDDDHRIRRALAMVPSVSFFRYKVSFQLLRA</sequence>
<gene>
    <name evidence="3" type="ORF">PYV00_22920</name>
</gene>
<organism evidence="3 4">
    <name type="scientific">Novosphingobium album</name>
    <name type="common">ex Liu et al. 2023</name>
    <dbReference type="NCBI Taxonomy" id="3031130"/>
    <lineage>
        <taxon>Bacteria</taxon>
        <taxon>Pseudomonadati</taxon>
        <taxon>Pseudomonadota</taxon>
        <taxon>Alphaproteobacteria</taxon>
        <taxon>Sphingomonadales</taxon>
        <taxon>Sphingomonadaceae</taxon>
        <taxon>Novosphingobium</taxon>
    </lineage>
</organism>
<comment type="caution">
    <text evidence="3">The sequence shown here is derived from an EMBL/GenBank/DDBJ whole genome shotgun (WGS) entry which is preliminary data.</text>
</comment>
<keyword evidence="4" id="KW-1185">Reference proteome</keyword>
<protein>
    <submittedName>
        <fullName evidence="3">Endonuclease NucS</fullName>
    </submittedName>
</protein>
<evidence type="ECO:0000313" key="3">
    <source>
        <dbReference type="EMBL" id="MDE8654555.1"/>
    </source>
</evidence>
<keyword evidence="3" id="KW-0378">Hydrolase</keyword>
<accession>A0ABT5WXC1</accession>
<feature type="domain" description="Endonuclease NucS C-terminal" evidence="2">
    <location>
        <begin position="226"/>
        <end position="293"/>
    </location>
</feature>
<dbReference type="Proteomes" id="UP001216253">
    <property type="component" value="Unassembled WGS sequence"/>
</dbReference>
<dbReference type="Pfam" id="PF01939">
    <property type="entry name" value="NucS_C"/>
    <property type="match status" value="1"/>
</dbReference>
<dbReference type="GO" id="GO:0004519">
    <property type="term" value="F:endonuclease activity"/>
    <property type="evidence" value="ECO:0007669"/>
    <property type="project" value="UniProtKB-KW"/>
</dbReference>
<name>A0ABT5WXC1_9SPHN</name>
<dbReference type="InterPro" id="IPR002793">
    <property type="entry name" value="Endonuclease_NucS"/>
</dbReference>
<dbReference type="InterPro" id="IPR048301">
    <property type="entry name" value="NucS_C"/>
</dbReference>
<dbReference type="EMBL" id="JARESE010000088">
    <property type="protein sequence ID" value="MDE8654555.1"/>
    <property type="molecule type" value="Genomic_DNA"/>
</dbReference>